<dbReference type="OrthoDB" id="8908743at2"/>
<organism evidence="1 2">
    <name type="scientific">Rhodoferax fermentans</name>
    <dbReference type="NCBI Taxonomy" id="28066"/>
    <lineage>
        <taxon>Bacteria</taxon>
        <taxon>Pseudomonadati</taxon>
        <taxon>Pseudomonadota</taxon>
        <taxon>Betaproteobacteria</taxon>
        <taxon>Burkholderiales</taxon>
        <taxon>Comamonadaceae</taxon>
        <taxon>Rhodoferax</taxon>
    </lineage>
</organism>
<dbReference type="Proteomes" id="UP000190750">
    <property type="component" value="Unassembled WGS sequence"/>
</dbReference>
<keyword evidence="2" id="KW-1185">Reference proteome</keyword>
<name>A0A1T1AR69_RHOFE</name>
<proteinExistence type="predicted"/>
<protein>
    <submittedName>
        <fullName evidence="1">Uncharacterized protein</fullName>
    </submittedName>
</protein>
<dbReference type="AlphaFoldDB" id="A0A1T1AR69"/>
<evidence type="ECO:0000313" key="1">
    <source>
        <dbReference type="EMBL" id="OOV06612.1"/>
    </source>
</evidence>
<dbReference type="RefSeq" id="WP_078364427.1">
    <property type="nucleotide sequence ID" value="NZ_MTJN01000002.1"/>
</dbReference>
<dbReference type="STRING" id="28066.RF819_07590"/>
<accession>A0A1T1AR69</accession>
<sequence length="85" mass="8998">MPAPKLWGRLKAACLGSRPVLTDVQRAQALIAAIDAGGIPLNAARINAIARSLGLEVSTHAPVNDTLERIRLALQRVTPPDSPKL</sequence>
<gene>
    <name evidence="1" type="ORF">RF819_07590</name>
</gene>
<dbReference type="EMBL" id="MTJN01000002">
    <property type="protein sequence ID" value="OOV06612.1"/>
    <property type="molecule type" value="Genomic_DNA"/>
</dbReference>
<comment type="caution">
    <text evidence="1">The sequence shown here is derived from an EMBL/GenBank/DDBJ whole genome shotgun (WGS) entry which is preliminary data.</text>
</comment>
<evidence type="ECO:0000313" key="2">
    <source>
        <dbReference type="Proteomes" id="UP000190750"/>
    </source>
</evidence>
<reference evidence="1 2" key="1">
    <citation type="submission" date="2017-01" db="EMBL/GenBank/DDBJ databases">
        <title>Genome sequencing of Rhodoferax fermentans JCM 7819.</title>
        <authorList>
            <person name="Kim Y.J."/>
            <person name="Farh M.E.-A."/>
            <person name="Yang D.-C."/>
        </authorList>
    </citation>
    <scope>NUCLEOTIDE SEQUENCE [LARGE SCALE GENOMIC DNA]</scope>
    <source>
        <strain evidence="1 2">JCM 7819</strain>
    </source>
</reference>